<evidence type="ECO:0000313" key="1">
    <source>
        <dbReference type="EMBL" id="AIJ24197.1"/>
    </source>
</evidence>
<dbReference type="STRING" id="1068978.AMETH_4105"/>
<proteinExistence type="predicted"/>
<dbReference type="HOGENOM" id="CLU_713551_0_0_11"/>
<evidence type="ECO:0008006" key="3">
    <source>
        <dbReference type="Google" id="ProtNLM"/>
    </source>
</evidence>
<dbReference type="PATRIC" id="fig|1068978.7.peg.4398"/>
<dbReference type="Pfam" id="PF06224">
    <property type="entry name" value="AlkZ-like"/>
    <property type="match status" value="1"/>
</dbReference>
<accession>A0A076N2N3</accession>
<dbReference type="Proteomes" id="UP000062973">
    <property type="component" value="Chromosome"/>
</dbReference>
<evidence type="ECO:0000313" key="2">
    <source>
        <dbReference type="Proteomes" id="UP000062973"/>
    </source>
</evidence>
<dbReference type="PANTHER" id="PTHR38479">
    <property type="entry name" value="LMO0824 PROTEIN"/>
    <property type="match status" value="1"/>
</dbReference>
<reference evidence="1 2" key="1">
    <citation type="submission" date="2014-07" db="EMBL/GenBank/DDBJ databases">
        <title>Whole Genome Sequence of the Amycolatopsis methanolica 239.</title>
        <authorList>
            <person name="Tang B."/>
        </authorList>
    </citation>
    <scope>NUCLEOTIDE SEQUENCE [LARGE SCALE GENOMIC DNA]</scope>
    <source>
        <strain evidence="1 2">239</strain>
    </source>
</reference>
<organism evidence="1 2">
    <name type="scientific">Amycolatopsis methanolica 239</name>
    <dbReference type="NCBI Taxonomy" id="1068978"/>
    <lineage>
        <taxon>Bacteria</taxon>
        <taxon>Bacillati</taxon>
        <taxon>Actinomycetota</taxon>
        <taxon>Actinomycetes</taxon>
        <taxon>Pseudonocardiales</taxon>
        <taxon>Pseudonocardiaceae</taxon>
        <taxon>Amycolatopsis</taxon>
        <taxon>Amycolatopsis methanolica group</taxon>
    </lineage>
</organism>
<name>A0A076N2N3_AMYME</name>
<protein>
    <recommendedName>
        <fullName evidence="3">Winged helix DNA-binding domain-containing protein</fullName>
    </recommendedName>
</protein>
<dbReference type="PANTHER" id="PTHR38479:SF2">
    <property type="entry name" value="WINGED HELIX DNA-BINDING DOMAIN-CONTAINING PROTEIN"/>
    <property type="match status" value="1"/>
</dbReference>
<dbReference type="RefSeq" id="WP_017983037.1">
    <property type="nucleotide sequence ID" value="NZ_AQUL01000001.1"/>
</dbReference>
<gene>
    <name evidence="1" type="ORF">AMETH_4105</name>
</gene>
<keyword evidence="2" id="KW-1185">Reference proteome</keyword>
<dbReference type="AlphaFoldDB" id="A0A076N2N3"/>
<dbReference type="InterPro" id="IPR009351">
    <property type="entry name" value="AlkZ-like"/>
</dbReference>
<dbReference type="eggNOG" id="COG3214">
    <property type="taxonomic scope" value="Bacteria"/>
</dbReference>
<dbReference type="KEGG" id="amq:AMETH_4105"/>
<dbReference type="EMBL" id="CP009110">
    <property type="protein sequence ID" value="AIJ24197.1"/>
    <property type="molecule type" value="Genomic_DNA"/>
</dbReference>
<sequence>MSTKLGNDQRRARLVTRHRLHAPADDPVAVAESLVALHATDPATVHLSVLARSRAGTEDVERALYDDRTLVRMLGMRRTMFVVPAALVPVVQAACADDIAVKQRKLLLQHLATAELDGDLSVWLAEVEDGAHAALKAREPAFAQQIADGEPRLRTEIVVAAGKPYESRGYITNRVLFLLAASGRIVRGRPRGTWLSTQYAWSTTETWLPGLEPVDADTARVELARRWLRAFGPAPVADLKWWTGWTAGQVKRALTAIGPAEVDLDGGPGIALPGDDEPVPEPEPVAALLPALDPTPMGWQERGWFLGEHQPLLFDRTGNIGPTVWWEGRVVGGWGQRPDGEIAIRLLEDIGADGTAAVEAAAERLHGRLAGIAVIPKFRTPVERDLSS</sequence>
<dbReference type="OrthoDB" id="9148135at2"/>